<protein>
    <submittedName>
        <fullName evidence="2">Uncharacterized protein</fullName>
    </submittedName>
</protein>
<name>A0ABR3LWI2_9TELE</name>
<evidence type="ECO:0000313" key="3">
    <source>
        <dbReference type="Proteomes" id="UP001558613"/>
    </source>
</evidence>
<sequence>MDEMMEDGREEQPICVSVLVFFCKGLIEAILLLIFTWMFLQVLISKHLEDGCYTALRVRCPLGALPRVNLHVTLARLTTQSRVTGHQSAQREFDSGSAFWL</sequence>
<evidence type="ECO:0000256" key="1">
    <source>
        <dbReference type="SAM" id="Phobius"/>
    </source>
</evidence>
<evidence type="ECO:0000313" key="2">
    <source>
        <dbReference type="EMBL" id="KAL1257252.1"/>
    </source>
</evidence>
<keyword evidence="1" id="KW-0472">Membrane</keyword>
<organism evidence="2 3">
    <name type="scientific">Cirrhinus molitorella</name>
    <name type="common">mud carp</name>
    <dbReference type="NCBI Taxonomy" id="172907"/>
    <lineage>
        <taxon>Eukaryota</taxon>
        <taxon>Metazoa</taxon>
        <taxon>Chordata</taxon>
        <taxon>Craniata</taxon>
        <taxon>Vertebrata</taxon>
        <taxon>Euteleostomi</taxon>
        <taxon>Actinopterygii</taxon>
        <taxon>Neopterygii</taxon>
        <taxon>Teleostei</taxon>
        <taxon>Ostariophysi</taxon>
        <taxon>Cypriniformes</taxon>
        <taxon>Cyprinidae</taxon>
        <taxon>Labeoninae</taxon>
        <taxon>Labeonini</taxon>
        <taxon>Cirrhinus</taxon>
    </lineage>
</organism>
<feature type="transmembrane region" description="Helical" evidence="1">
    <location>
        <begin position="14"/>
        <end position="40"/>
    </location>
</feature>
<comment type="caution">
    <text evidence="2">The sequence shown here is derived from an EMBL/GenBank/DDBJ whole genome shotgun (WGS) entry which is preliminary data.</text>
</comment>
<reference evidence="2 3" key="1">
    <citation type="submission" date="2023-09" db="EMBL/GenBank/DDBJ databases">
        <authorList>
            <person name="Wang M."/>
        </authorList>
    </citation>
    <scope>NUCLEOTIDE SEQUENCE [LARGE SCALE GENOMIC DNA]</scope>
    <source>
        <strain evidence="2">GT-2023</strain>
        <tissue evidence="2">Liver</tissue>
    </source>
</reference>
<dbReference type="EMBL" id="JAYMGO010000018">
    <property type="protein sequence ID" value="KAL1257252.1"/>
    <property type="molecule type" value="Genomic_DNA"/>
</dbReference>
<dbReference type="Proteomes" id="UP001558613">
    <property type="component" value="Unassembled WGS sequence"/>
</dbReference>
<proteinExistence type="predicted"/>
<gene>
    <name evidence="2" type="ORF">QQF64_012797</name>
</gene>
<keyword evidence="3" id="KW-1185">Reference proteome</keyword>
<keyword evidence="1" id="KW-1133">Transmembrane helix</keyword>
<accession>A0ABR3LWI2</accession>
<keyword evidence="1" id="KW-0812">Transmembrane</keyword>